<reference evidence="1 2" key="1">
    <citation type="journal article" date="2016" name="Front. Microbiol.">
        <title>Comparative Genomics Analysis of Streptomyces Species Reveals Their Adaptation to the Marine Environment and Their Diversity at the Genomic Level.</title>
        <authorList>
            <person name="Tian X."/>
            <person name="Zhang Z."/>
            <person name="Yang T."/>
            <person name="Chen M."/>
            <person name="Li J."/>
            <person name="Chen F."/>
            <person name="Yang J."/>
            <person name="Li W."/>
            <person name="Zhang B."/>
            <person name="Zhang Z."/>
            <person name="Wu J."/>
            <person name="Zhang C."/>
            <person name="Long L."/>
            <person name="Xiao J."/>
        </authorList>
    </citation>
    <scope>NUCLEOTIDE SEQUENCE [LARGE SCALE GENOMIC DNA]</scope>
    <source>
        <strain evidence="1 2">SCSIO 10390</strain>
    </source>
</reference>
<accession>A0A1E7JQ20</accession>
<dbReference type="OrthoDB" id="4272621at2"/>
<proteinExistence type="predicted"/>
<dbReference type="Proteomes" id="UP000176087">
    <property type="component" value="Unassembled WGS sequence"/>
</dbReference>
<dbReference type="STRING" id="933944.AN215_12685"/>
<comment type="caution">
    <text evidence="1">The sequence shown here is derived from an EMBL/GenBank/DDBJ whole genome shotgun (WGS) entry which is preliminary data.</text>
</comment>
<dbReference type="RefSeq" id="WP_070009204.1">
    <property type="nucleotide sequence ID" value="NZ_LJGS01000036.1"/>
</dbReference>
<name>A0A1E7JQ20_9ACTN</name>
<organism evidence="1 2">
    <name type="scientific">Streptomyces abyssalis</name>
    <dbReference type="NCBI Taxonomy" id="933944"/>
    <lineage>
        <taxon>Bacteria</taxon>
        <taxon>Bacillati</taxon>
        <taxon>Actinomycetota</taxon>
        <taxon>Actinomycetes</taxon>
        <taxon>Kitasatosporales</taxon>
        <taxon>Streptomycetaceae</taxon>
        <taxon>Streptomyces</taxon>
    </lineage>
</organism>
<dbReference type="EMBL" id="LJGT01000038">
    <property type="protein sequence ID" value="OEU90345.1"/>
    <property type="molecule type" value="Genomic_DNA"/>
</dbReference>
<dbReference type="PATRIC" id="fig|933944.5.peg.5591"/>
<evidence type="ECO:0000313" key="2">
    <source>
        <dbReference type="Proteomes" id="UP000176087"/>
    </source>
</evidence>
<gene>
    <name evidence="1" type="ORF">AN215_12685</name>
</gene>
<protein>
    <submittedName>
        <fullName evidence="1">Uncharacterized protein</fullName>
    </submittedName>
</protein>
<sequence>MCNSITATSTSSAAASAQVSLTAAGELRDALTALRRGNAAVAVSALMAIDPESWAAMEARLSAVGGDLRELLEAASENAAVRLPLH</sequence>
<evidence type="ECO:0000313" key="1">
    <source>
        <dbReference type="EMBL" id="OEU90345.1"/>
    </source>
</evidence>
<dbReference type="AlphaFoldDB" id="A0A1E7JQ20"/>
<keyword evidence="2" id="KW-1185">Reference proteome</keyword>